<dbReference type="GO" id="GO:0051496">
    <property type="term" value="P:positive regulation of stress fiber assembly"/>
    <property type="evidence" value="ECO:0007669"/>
    <property type="project" value="TreeGrafter"/>
</dbReference>
<dbReference type="Ensembl" id="ENSHHUT00000078191.1">
    <property type="protein sequence ID" value="ENSHHUP00000075717.1"/>
    <property type="gene ID" value="ENSHHUG00000044276.1"/>
</dbReference>
<dbReference type="InterPro" id="IPR001715">
    <property type="entry name" value="CH_dom"/>
</dbReference>
<dbReference type="SMART" id="SM00132">
    <property type="entry name" value="LIM"/>
    <property type="match status" value="1"/>
</dbReference>
<evidence type="ECO:0000256" key="4">
    <source>
        <dbReference type="PROSITE-ProRule" id="PRU00125"/>
    </source>
</evidence>
<dbReference type="GO" id="GO:0010604">
    <property type="term" value="P:positive regulation of macromolecule metabolic process"/>
    <property type="evidence" value="ECO:0007669"/>
    <property type="project" value="UniProtKB-ARBA"/>
</dbReference>
<evidence type="ECO:0000256" key="1">
    <source>
        <dbReference type="ARBA" id="ARBA00022723"/>
    </source>
</evidence>
<dbReference type="GeneTree" id="ENSGT00950000183159"/>
<evidence type="ECO:0000256" key="3">
    <source>
        <dbReference type="ARBA" id="ARBA00023038"/>
    </source>
</evidence>
<keyword evidence="2 4" id="KW-0862">Zinc</keyword>
<dbReference type="InterPro" id="IPR003096">
    <property type="entry name" value="SM22_calponin"/>
</dbReference>
<dbReference type="SUPFAM" id="SSF47576">
    <property type="entry name" value="Calponin-homology domain, CH-domain"/>
    <property type="match status" value="1"/>
</dbReference>
<reference evidence="9" key="2">
    <citation type="submission" date="2025-08" db="UniProtKB">
        <authorList>
            <consortium name="Ensembl"/>
        </authorList>
    </citation>
    <scope>IDENTIFICATION</scope>
</reference>
<dbReference type="PROSITE" id="PS00478">
    <property type="entry name" value="LIM_DOMAIN_1"/>
    <property type="match status" value="1"/>
</dbReference>
<dbReference type="PANTHER" id="PTHR15551">
    <property type="entry name" value="LIM DOMAIN ONLY 7"/>
    <property type="match status" value="1"/>
</dbReference>
<evidence type="ECO:0000313" key="9">
    <source>
        <dbReference type="Ensembl" id="ENSHHUP00000075717.1"/>
    </source>
</evidence>
<accession>A0A4W5QHZ8</accession>
<evidence type="ECO:0000256" key="6">
    <source>
        <dbReference type="SAM" id="MobiDB-lite"/>
    </source>
</evidence>
<dbReference type="Pfam" id="PF15949">
    <property type="entry name" value="DUF4757"/>
    <property type="match status" value="1"/>
</dbReference>
<feature type="region of interest" description="Disordered" evidence="6">
    <location>
        <begin position="593"/>
        <end position="650"/>
    </location>
</feature>
<dbReference type="PRINTS" id="PR00888">
    <property type="entry name" value="SM22CALPONIN"/>
</dbReference>
<dbReference type="CDD" id="cd08368">
    <property type="entry name" value="LIM"/>
    <property type="match status" value="1"/>
</dbReference>
<dbReference type="FunFam" id="1.10.418.10:FF:000038">
    <property type="entry name" value="LIM and calponin homology domains-containing protein 1"/>
    <property type="match status" value="1"/>
</dbReference>
<name>A0A4W5QHZ8_9TELE</name>
<dbReference type="Gene3D" id="1.10.418.10">
    <property type="entry name" value="Calponin-like domain"/>
    <property type="match status" value="1"/>
</dbReference>
<dbReference type="InterPro" id="IPR036872">
    <property type="entry name" value="CH_dom_sf"/>
</dbReference>
<dbReference type="Proteomes" id="UP000314982">
    <property type="component" value="Unassembled WGS sequence"/>
</dbReference>
<organism evidence="9 10">
    <name type="scientific">Hucho hucho</name>
    <name type="common">huchen</name>
    <dbReference type="NCBI Taxonomy" id="62062"/>
    <lineage>
        <taxon>Eukaryota</taxon>
        <taxon>Metazoa</taxon>
        <taxon>Chordata</taxon>
        <taxon>Craniata</taxon>
        <taxon>Vertebrata</taxon>
        <taxon>Euteleostomi</taxon>
        <taxon>Actinopterygii</taxon>
        <taxon>Neopterygii</taxon>
        <taxon>Teleostei</taxon>
        <taxon>Protacanthopterygii</taxon>
        <taxon>Salmoniformes</taxon>
        <taxon>Salmonidae</taxon>
        <taxon>Salmoninae</taxon>
        <taxon>Hucho</taxon>
    </lineage>
</organism>
<proteinExistence type="predicted"/>
<keyword evidence="5" id="KW-0175">Coiled coil</keyword>
<dbReference type="Pfam" id="PF00412">
    <property type="entry name" value="LIM"/>
    <property type="match status" value="1"/>
</dbReference>
<keyword evidence="3 4" id="KW-0440">LIM domain</keyword>
<reference evidence="10" key="1">
    <citation type="submission" date="2018-06" db="EMBL/GenBank/DDBJ databases">
        <title>Genome assembly of Danube salmon.</title>
        <authorList>
            <person name="Macqueen D.J."/>
            <person name="Gundappa M.K."/>
        </authorList>
    </citation>
    <scope>NUCLEOTIDE SEQUENCE [LARGE SCALE GENOMIC DNA]</scope>
</reference>
<keyword evidence="10" id="KW-1185">Reference proteome</keyword>
<dbReference type="InterPro" id="IPR031865">
    <property type="entry name" value="DUF4757"/>
</dbReference>
<dbReference type="FunFam" id="2.10.110.10:FF:000041">
    <property type="entry name" value="LIM and calponin homology domains 1"/>
    <property type="match status" value="1"/>
</dbReference>
<dbReference type="GO" id="GO:0001725">
    <property type="term" value="C:stress fiber"/>
    <property type="evidence" value="ECO:0007669"/>
    <property type="project" value="TreeGrafter"/>
</dbReference>
<feature type="compositionally biased region" description="Polar residues" evidence="6">
    <location>
        <begin position="188"/>
        <end position="198"/>
    </location>
</feature>
<dbReference type="PANTHER" id="PTHR15551:SF5">
    <property type="entry name" value="LIM AND CALPONIN HOMOLOGY DOMAINS-CONTAINING PROTEIN 1 ISOFORM X1"/>
    <property type="match status" value="1"/>
</dbReference>
<dbReference type="GO" id="GO:0080090">
    <property type="term" value="P:regulation of primary metabolic process"/>
    <property type="evidence" value="ECO:0007669"/>
    <property type="project" value="UniProtKB-ARBA"/>
</dbReference>
<feature type="compositionally biased region" description="Basic and acidic residues" evidence="6">
    <location>
        <begin position="227"/>
        <end position="238"/>
    </location>
</feature>
<evidence type="ECO:0000256" key="5">
    <source>
        <dbReference type="SAM" id="Coils"/>
    </source>
</evidence>
<protein>
    <submittedName>
        <fullName evidence="9">LIM and calponin homology domains 1</fullName>
    </submittedName>
</protein>
<feature type="coiled-coil region" evidence="5">
    <location>
        <begin position="706"/>
        <end position="737"/>
    </location>
</feature>
<evidence type="ECO:0000313" key="10">
    <source>
        <dbReference type="Proteomes" id="UP000314982"/>
    </source>
</evidence>
<keyword evidence="1 4" id="KW-0479">Metal-binding</keyword>
<dbReference type="GO" id="GO:0032034">
    <property type="term" value="F:myosin II head/neck binding"/>
    <property type="evidence" value="ECO:0007669"/>
    <property type="project" value="TreeGrafter"/>
</dbReference>
<dbReference type="PROSITE" id="PS50021">
    <property type="entry name" value="CH"/>
    <property type="match status" value="1"/>
</dbReference>
<feature type="region of interest" description="Disordered" evidence="6">
    <location>
        <begin position="166"/>
        <end position="242"/>
    </location>
</feature>
<dbReference type="GO" id="GO:0051893">
    <property type="term" value="P:regulation of focal adhesion assembly"/>
    <property type="evidence" value="ECO:0007669"/>
    <property type="project" value="TreeGrafter"/>
</dbReference>
<sequence>VSHPITGLEQPQRAVTGRCFNDKDFRGGLENGILLCELLSSIKPGLVKKINRLPTPIAGLDNLSVFLRGCEELGLKGSQLFDPGDLQDTSTRLNAKVADCSRKLKNVLITIYWLGRAANSCTSYNGPTLDLKEFEGLLSQMRKEAEDTESPQRSIRDSGYIDCWDSERSDSLSPPRHGREDSFDSLDSFGSRSRQTPSPDVLVARGIGSDGRGSDSESDTGPHGSRKLPDVRKDDMLARRTSVSEPRVMVPFNQYLPNKSNASGYVPTPLRGGGGGGGSRKSWSTATSPIGGDIPFRSVSMIDMRCEEDAILPHHSQVRHELMHNQYNMMKEEEDHWQDDLARWKSRRRSVSQDLIKKEEERKMMEKLMTGEGGAISQRRKSIKTYREIVEEKERRENDLREAYRLARTPEEAALVLHRYAQRFTISEAVLERLQLPKLLDRSISEDPTATTNTRLKDTNGPLKYLRQQSLPAPKFTATVEAQVVGFPQGLSLRPQIRSRKPEPNPSIRAVSPKSVPLLMPKPYNQPKGMQMLAGPRPGKVRHKMPANGKVLSVVSLVYFTITLCLNKGLNYQGPSVSNLCTQVDGLLRVNGDMGNNEVTTPESEGRTSPLQFYPSPATPTASSDGSDTPPCEATPPPTHSPSPKASPLPAMPAVAQCALDGLYQVTQVSSPVVAQAKRGDRWSWDPNEERKRQEKWQQEQERMLQEKYQHEQEKLKQEWERAQREVEEEERRYHDEVCVSAYESVSIYCTRCESEDLKASIPQFFIHYHWTIYPLDHTSFGTAVIQFVLLSGHLNWVLPCRSVSGKKLCSSCGHPLGKGAAMIIETLSLYFHIQCFKCGVCKGQLGDTTTGTDVRIRNGLLNCHQCYIRSRSAGQPTTL</sequence>
<dbReference type="Gene3D" id="2.10.110.10">
    <property type="entry name" value="Cysteine Rich Protein"/>
    <property type="match status" value="1"/>
</dbReference>
<dbReference type="GO" id="GO:0046872">
    <property type="term" value="F:metal ion binding"/>
    <property type="evidence" value="ECO:0007669"/>
    <property type="project" value="UniProtKB-KW"/>
</dbReference>
<dbReference type="InterPro" id="IPR001781">
    <property type="entry name" value="Znf_LIM"/>
</dbReference>
<feature type="region of interest" description="Disordered" evidence="6">
    <location>
        <begin position="496"/>
        <end position="520"/>
    </location>
</feature>
<reference evidence="9" key="3">
    <citation type="submission" date="2025-09" db="UniProtKB">
        <authorList>
            <consortium name="Ensembl"/>
        </authorList>
    </citation>
    <scope>IDENTIFICATION</scope>
</reference>
<feature type="compositionally biased region" description="Polar residues" evidence="6">
    <location>
        <begin position="597"/>
        <end position="611"/>
    </location>
</feature>
<evidence type="ECO:0000259" key="7">
    <source>
        <dbReference type="PROSITE" id="PS50021"/>
    </source>
</evidence>
<feature type="compositionally biased region" description="Pro residues" evidence="6">
    <location>
        <begin position="633"/>
        <end position="650"/>
    </location>
</feature>
<feature type="domain" description="LIM zinc-binding" evidence="8">
    <location>
        <begin position="808"/>
        <end position="874"/>
    </location>
</feature>
<evidence type="ECO:0000259" key="8">
    <source>
        <dbReference type="PROSITE" id="PS50023"/>
    </source>
</evidence>
<dbReference type="Pfam" id="PF00307">
    <property type="entry name" value="CH"/>
    <property type="match status" value="1"/>
</dbReference>
<feature type="domain" description="Calponin-homology (CH)" evidence="7">
    <location>
        <begin position="1"/>
        <end position="119"/>
    </location>
</feature>
<evidence type="ECO:0000256" key="2">
    <source>
        <dbReference type="ARBA" id="ARBA00022833"/>
    </source>
</evidence>
<dbReference type="PROSITE" id="PS50023">
    <property type="entry name" value="LIM_DOMAIN_2"/>
    <property type="match status" value="1"/>
</dbReference>
<dbReference type="AlphaFoldDB" id="A0A4W5QHZ8"/>